<sequence length="1190" mass="131552">GVEETLYENPLMALGTVLGGRYAATKGAAGTRAIAGRLGRGKIPSPTKTPLALPAGKPPIKVSAAARKMVTDDAARIAFSEARGLPTPFGPRGASGYRDIVRAPKPPPIRGAAEMPQPQAPFSRFKNKEIELAGAQRDLMLPEIGERPLTSTEIPSVKKIIGIVRKGIDDQVVQHAKSFKGAKQAQRPLQQRILSEAATSGIKLPGYTRVKGRIREEYSWIPKRLRATKGKGMPPDEIAATLGYESENAFMAALEKEVKSPFKNARDLAYDDLLTDPTFTGDVDELSRLTQLVADAEGRGPSKTFLRTSKVDEGILAPEAAFEGVVAAPRKPSIPLSAKAQAPARRALTAGTITKPKPKAKSKVIFHKPTPPSGGKPPTKTGGTGRPSGTTPPKKPVFVLGKTKAKSKDSRIGSAIYRYLDKQYQRRMPAWMQNRKGEHPDLIAIDKQRMAFVDNIAEEAIGHGEAMSTGLSPAKRHRAYQIGKSGVASKKSAISPTVEPAVKLRNRLWKELQDEGAAPEQSYVTPLTKRQRQDKLVSKAKLQAELAKKEGSKQRYAGKAKQVKKLKSDIEAIEVELKISDHLGGQRHVKRAFAGIEAQGPSPFQTKPGMKPPKVYKRKDLDYDAETQLGLLRNEPGYIYAKEIVQLSERLSRVRALKQIATNPKLSSSSASKSHTVEIGSDVQRYFGLKGRFVSEATAKRVEGMLGRKETGPLGKAIEVYNKVFLRPWKEAKVVWSPSAMARNYRTNWIMGNLWGDLSFRDMWRGRSMTKGLIGRGLRKEMVKGNPRFDEFRAQGQGGKTYVTGELEKLTPELEGLLGKRAPKNRVIQALYHIDNEITGGRVTGGAKAIRRGVQEYYSSIDTKAKFSAFKIYRDRGMTPKGAATKAAKVFHDYAEVPDMVRVLRSVPMGKPFVTFTSKVAPRLLETAFKRPKRAAMYVGAYLAFREASIQIRKDLYGLTDKQIKEEQKNLPPYMSWLYFPLPIQDKYGQAQYYDLTYELPGAEIIQGTRTGVPQVLKPDDPFFTAFSDVLHGKSAFTSRDLAPLEATPKESARAYADYFYKLMFPSLAPPIPGVTRGGYSFEKLNVAFKGEKEKWSGRDRSKGAAVLHAAFGMKAIPVNPREQKDISENKIKQRIEALEKAKWSLNKYAKGLDPIQKAKRISEFNAKIRALGGKPKSLKKKRKRPATMW</sequence>
<evidence type="ECO:0000256" key="1">
    <source>
        <dbReference type="SAM" id="MobiDB-lite"/>
    </source>
</evidence>
<protein>
    <recommendedName>
        <fullName evidence="3">Large polyvalent protein associated domain-containing protein</fullName>
    </recommendedName>
</protein>
<dbReference type="EMBL" id="LAZR01007831">
    <property type="protein sequence ID" value="KKM82646.1"/>
    <property type="molecule type" value="Genomic_DNA"/>
</dbReference>
<proteinExistence type="predicted"/>
<name>A0A0F9L5S3_9ZZZZ</name>
<dbReference type="AlphaFoldDB" id="A0A0F9L5S3"/>
<organism evidence="2">
    <name type="scientific">marine sediment metagenome</name>
    <dbReference type="NCBI Taxonomy" id="412755"/>
    <lineage>
        <taxon>unclassified sequences</taxon>
        <taxon>metagenomes</taxon>
        <taxon>ecological metagenomes</taxon>
    </lineage>
</organism>
<feature type="non-terminal residue" evidence="2">
    <location>
        <position position="1"/>
    </location>
</feature>
<evidence type="ECO:0008006" key="3">
    <source>
        <dbReference type="Google" id="ProtNLM"/>
    </source>
</evidence>
<evidence type="ECO:0000313" key="2">
    <source>
        <dbReference type="EMBL" id="KKM82646.1"/>
    </source>
</evidence>
<feature type="compositionally biased region" description="Low complexity" evidence="1">
    <location>
        <begin position="376"/>
        <end position="392"/>
    </location>
</feature>
<feature type="region of interest" description="Disordered" evidence="1">
    <location>
        <begin position="351"/>
        <end position="397"/>
    </location>
</feature>
<feature type="compositionally biased region" description="Basic residues" evidence="1">
    <location>
        <begin position="356"/>
        <end position="366"/>
    </location>
</feature>
<gene>
    <name evidence="2" type="ORF">LCGC14_1317460</name>
</gene>
<reference evidence="2" key="1">
    <citation type="journal article" date="2015" name="Nature">
        <title>Complex archaea that bridge the gap between prokaryotes and eukaryotes.</title>
        <authorList>
            <person name="Spang A."/>
            <person name="Saw J.H."/>
            <person name="Jorgensen S.L."/>
            <person name="Zaremba-Niedzwiedzka K."/>
            <person name="Martijn J."/>
            <person name="Lind A.E."/>
            <person name="van Eijk R."/>
            <person name="Schleper C."/>
            <person name="Guy L."/>
            <person name="Ettema T.J."/>
        </authorList>
    </citation>
    <scope>NUCLEOTIDE SEQUENCE</scope>
</reference>
<accession>A0A0F9L5S3</accession>
<comment type="caution">
    <text evidence="2">The sequence shown here is derived from an EMBL/GenBank/DDBJ whole genome shotgun (WGS) entry which is preliminary data.</text>
</comment>